<accession>A0A7E4VBF4</accession>
<protein>
    <submittedName>
        <fullName evidence="9">Abhydro_lipase domain-containing protein</fullName>
    </submittedName>
</protein>
<evidence type="ECO:0000256" key="6">
    <source>
        <dbReference type="ARBA" id="ARBA00023180"/>
    </source>
</evidence>
<keyword evidence="4" id="KW-0442">Lipid degradation</keyword>
<dbReference type="SUPFAM" id="SSF53474">
    <property type="entry name" value="alpha/beta-Hydrolases"/>
    <property type="match status" value="1"/>
</dbReference>
<evidence type="ECO:0000256" key="3">
    <source>
        <dbReference type="ARBA" id="ARBA00022801"/>
    </source>
</evidence>
<name>A0A7E4VBF4_PANRE</name>
<evidence type="ECO:0000256" key="1">
    <source>
        <dbReference type="ARBA" id="ARBA00010701"/>
    </source>
</evidence>
<dbReference type="GO" id="GO:0016787">
    <property type="term" value="F:hydrolase activity"/>
    <property type="evidence" value="ECO:0007669"/>
    <property type="project" value="UniProtKB-KW"/>
</dbReference>
<evidence type="ECO:0000256" key="5">
    <source>
        <dbReference type="ARBA" id="ARBA00023098"/>
    </source>
</evidence>
<dbReference type="FunFam" id="3.40.50.1820:FF:000057">
    <property type="entry name" value="Lipase"/>
    <property type="match status" value="1"/>
</dbReference>
<dbReference type="InterPro" id="IPR006693">
    <property type="entry name" value="AB_hydrolase_lipase"/>
</dbReference>
<proteinExistence type="inferred from homology"/>
<dbReference type="Pfam" id="PF04083">
    <property type="entry name" value="Abhydro_lipase"/>
    <property type="match status" value="1"/>
</dbReference>
<evidence type="ECO:0000256" key="2">
    <source>
        <dbReference type="ARBA" id="ARBA00022729"/>
    </source>
</evidence>
<dbReference type="Gene3D" id="3.40.50.1820">
    <property type="entry name" value="alpha/beta hydrolase"/>
    <property type="match status" value="1"/>
</dbReference>
<dbReference type="Proteomes" id="UP000492821">
    <property type="component" value="Unassembled WGS sequence"/>
</dbReference>
<dbReference type="AlphaFoldDB" id="A0A7E4VBF4"/>
<evidence type="ECO:0000313" key="8">
    <source>
        <dbReference type="Proteomes" id="UP000492821"/>
    </source>
</evidence>
<reference evidence="9" key="2">
    <citation type="submission" date="2020-10" db="UniProtKB">
        <authorList>
            <consortium name="WormBaseParasite"/>
        </authorList>
    </citation>
    <scope>IDENTIFICATION</scope>
</reference>
<dbReference type="GO" id="GO:0016042">
    <property type="term" value="P:lipid catabolic process"/>
    <property type="evidence" value="ECO:0007669"/>
    <property type="project" value="UniProtKB-KW"/>
</dbReference>
<keyword evidence="8" id="KW-1185">Reference proteome</keyword>
<feature type="domain" description="Partial AB-hydrolase lipase" evidence="7">
    <location>
        <begin position="3"/>
        <end position="63"/>
    </location>
</feature>
<sequence length="258" mass="28651">MTVPEIIDYFGYPSETISTTTVDGYILVLHRIPWGKGGRSKQPRPVVFLQHGLLGSSADWTTNIPSQSAAYVFADAGYDVWMGNVRGNVYSCDHVKYSRFTTKYWDFSFDEMAAIDLPTMINTVINITGQEKIYYIGHSQGTLIMFAGGPNNTNIESRVEAFFALAPVNTVAHIKGLMPYIGRHIGGFLAKALKIFGSMEFMPSNVISKMVAYLVCGYSSAMCDNVLFQIAGPNSHDINAVGYIFYFEIISSEKLQIR</sequence>
<keyword evidence="5" id="KW-0443">Lipid metabolism</keyword>
<keyword evidence="6" id="KW-0325">Glycoprotein</keyword>
<evidence type="ECO:0000259" key="7">
    <source>
        <dbReference type="Pfam" id="PF04083"/>
    </source>
</evidence>
<evidence type="ECO:0000256" key="4">
    <source>
        <dbReference type="ARBA" id="ARBA00022963"/>
    </source>
</evidence>
<organism evidence="8 9">
    <name type="scientific">Panagrellus redivivus</name>
    <name type="common">Microworm</name>
    <dbReference type="NCBI Taxonomy" id="6233"/>
    <lineage>
        <taxon>Eukaryota</taxon>
        <taxon>Metazoa</taxon>
        <taxon>Ecdysozoa</taxon>
        <taxon>Nematoda</taxon>
        <taxon>Chromadorea</taxon>
        <taxon>Rhabditida</taxon>
        <taxon>Tylenchina</taxon>
        <taxon>Panagrolaimomorpha</taxon>
        <taxon>Panagrolaimoidea</taxon>
        <taxon>Panagrolaimidae</taxon>
        <taxon>Panagrellus</taxon>
    </lineage>
</organism>
<reference evidence="8" key="1">
    <citation type="journal article" date="2013" name="Genetics">
        <title>The draft genome and transcriptome of Panagrellus redivivus are shaped by the harsh demands of a free-living lifestyle.</title>
        <authorList>
            <person name="Srinivasan J."/>
            <person name="Dillman A.R."/>
            <person name="Macchietto M.G."/>
            <person name="Heikkinen L."/>
            <person name="Lakso M."/>
            <person name="Fracchia K.M."/>
            <person name="Antoshechkin I."/>
            <person name="Mortazavi A."/>
            <person name="Wong G."/>
            <person name="Sternberg P.W."/>
        </authorList>
    </citation>
    <scope>NUCLEOTIDE SEQUENCE [LARGE SCALE GENOMIC DNA]</scope>
    <source>
        <strain evidence="8">MT8872</strain>
    </source>
</reference>
<comment type="similarity">
    <text evidence="1">Belongs to the AB hydrolase superfamily. Lipase family.</text>
</comment>
<dbReference type="WBParaSite" id="Pan_g1897.t1">
    <property type="protein sequence ID" value="Pan_g1897.t1"/>
    <property type="gene ID" value="Pan_g1897"/>
</dbReference>
<dbReference type="InterPro" id="IPR029058">
    <property type="entry name" value="AB_hydrolase_fold"/>
</dbReference>
<keyword evidence="3" id="KW-0378">Hydrolase</keyword>
<evidence type="ECO:0000313" key="9">
    <source>
        <dbReference type="WBParaSite" id="Pan_g1897.t1"/>
    </source>
</evidence>
<keyword evidence="2" id="KW-0732">Signal</keyword>
<dbReference type="PANTHER" id="PTHR11005">
    <property type="entry name" value="LYSOSOMAL ACID LIPASE-RELATED"/>
    <property type="match status" value="1"/>
</dbReference>